<accession>A0AAW1TVJ8</accession>
<reference evidence="1 2" key="1">
    <citation type="submission" date="2023-03" db="EMBL/GenBank/DDBJ databases">
        <title>Genome insight into feeding habits of ladybird beetles.</title>
        <authorList>
            <person name="Li H.-S."/>
            <person name="Huang Y.-H."/>
            <person name="Pang H."/>
        </authorList>
    </citation>
    <scope>NUCLEOTIDE SEQUENCE [LARGE SCALE GENOMIC DNA]</scope>
    <source>
        <strain evidence="1">SYSU_2023b</strain>
        <tissue evidence="1">Whole body</tissue>
    </source>
</reference>
<gene>
    <name evidence="1" type="ORF">WA026_016166</name>
</gene>
<keyword evidence="2" id="KW-1185">Reference proteome</keyword>
<protein>
    <submittedName>
        <fullName evidence="1">Uncharacterized protein</fullName>
    </submittedName>
</protein>
<dbReference type="EMBL" id="JARQZJ010000009">
    <property type="protein sequence ID" value="KAK9872117.1"/>
    <property type="molecule type" value="Genomic_DNA"/>
</dbReference>
<dbReference type="Proteomes" id="UP001431783">
    <property type="component" value="Unassembled WGS sequence"/>
</dbReference>
<dbReference type="AlphaFoldDB" id="A0AAW1TVJ8"/>
<evidence type="ECO:0000313" key="1">
    <source>
        <dbReference type="EMBL" id="KAK9872117.1"/>
    </source>
</evidence>
<name>A0AAW1TVJ8_9CUCU</name>
<comment type="caution">
    <text evidence="1">The sequence shown here is derived from an EMBL/GenBank/DDBJ whole genome shotgun (WGS) entry which is preliminary data.</text>
</comment>
<organism evidence="1 2">
    <name type="scientific">Henosepilachna vigintioctopunctata</name>
    <dbReference type="NCBI Taxonomy" id="420089"/>
    <lineage>
        <taxon>Eukaryota</taxon>
        <taxon>Metazoa</taxon>
        <taxon>Ecdysozoa</taxon>
        <taxon>Arthropoda</taxon>
        <taxon>Hexapoda</taxon>
        <taxon>Insecta</taxon>
        <taxon>Pterygota</taxon>
        <taxon>Neoptera</taxon>
        <taxon>Endopterygota</taxon>
        <taxon>Coleoptera</taxon>
        <taxon>Polyphaga</taxon>
        <taxon>Cucujiformia</taxon>
        <taxon>Coccinelloidea</taxon>
        <taxon>Coccinellidae</taxon>
        <taxon>Epilachninae</taxon>
        <taxon>Epilachnini</taxon>
        <taxon>Henosepilachna</taxon>
    </lineage>
</organism>
<sequence length="80" mass="9099">MKHGEGKRRGNSSCEKKACNDIIFDKTMPLTRAQEKFLSNAKNKTRLIDVLRETLTENEIFSCQAETDADRLIIKTAVNL</sequence>
<proteinExistence type="predicted"/>
<evidence type="ECO:0000313" key="2">
    <source>
        <dbReference type="Proteomes" id="UP001431783"/>
    </source>
</evidence>